<evidence type="ECO:0000256" key="3">
    <source>
        <dbReference type="ARBA" id="ARBA00022448"/>
    </source>
</evidence>
<dbReference type="InterPro" id="IPR010917">
    <property type="entry name" value="TonB_rcpt_CS"/>
</dbReference>
<evidence type="ECO:0000256" key="2">
    <source>
        <dbReference type="ARBA" id="ARBA00009810"/>
    </source>
</evidence>
<dbReference type="SUPFAM" id="SSF56935">
    <property type="entry name" value="Porins"/>
    <property type="match status" value="1"/>
</dbReference>
<dbReference type="Gene3D" id="2.170.130.10">
    <property type="entry name" value="TonB-dependent receptor, plug domain"/>
    <property type="match status" value="1"/>
</dbReference>
<keyword evidence="7 18" id="KW-0732">Signal</keyword>
<evidence type="ECO:0000256" key="7">
    <source>
        <dbReference type="ARBA" id="ARBA00022729"/>
    </source>
</evidence>
<evidence type="ECO:0000256" key="11">
    <source>
        <dbReference type="ARBA" id="ARBA00023136"/>
    </source>
</evidence>
<evidence type="ECO:0000313" key="22">
    <source>
        <dbReference type="Proteomes" id="UP000050342"/>
    </source>
</evidence>
<evidence type="ECO:0000256" key="16">
    <source>
        <dbReference type="RuleBase" id="RU003357"/>
    </source>
</evidence>
<evidence type="ECO:0000256" key="13">
    <source>
        <dbReference type="ARBA" id="ARBA00023237"/>
    </source>
</evidence>
<keyword evidence="11 14" id="KW-0472">Membrane</keyword>
<evidence type="ECO:0000256" key="9">
    <source>
        <dbReference type="ARBA" id="ARBA00023065"/>
    </source>
</evidence>
<keyword evidence="13 14" id="KW-0998">Cell outer membrane</keyword>
<dbReference type="PROSITE" id="PS52016">
    <property type="entry name" value="TONB_DEPENDENT_REC_3"/>
    <property type="match status" value="1"/>
</dbReference>
<dbReference type="GO" id="GO:0044718">
    <property type="term" value="P:siderophore transmembrane transport"/>
    <property type="evidence" value="ECO:0007669"/>
    <property type="project" value="TreeGrafter"/>
</dbReference>
<dbReference type="InterPro" id="IPR058134">
    <property type="entry name" value="PirA/FepA/PfeA"/>
</dbReference>
<dbReference type="OrthoDB" id="9764669at2"/>
<dbReference type="STRING" id="1563157.AQS70_21675"/>
<dbReference type="NCBIfam" id="NF010048">
    <property type="entry name" value="PRK13524.1"/>
    <property type="match status" value="1"/>
</dbReference>
<keyword evidence="4 14" id="KW-1134">Transmembrane beta strand</keyword>
<evidence type="ECO:0000256" key="4">
    <source>
        <dbReference type="ARBA" id="ARBA00022452"/>
    </source>
</evidence>
<name>A0A0Q0X3U6_9PSED</name>
<evidence type="ECO:0000256" key="10">
    <source>
        <dbReference type="ARBA" id="ARBA00023077"/>
    </source>
</evidence>
<dbReference type="PANTHER" id="PTHR30069">
    <property type="entry name" value="TONB-DEPENDENT OUTER MEMBRANE RECEPTOR"/>
    <property type="match status" value="1"/>
</dbReference>
<evidence type="ECO:0000256" key="17">
    <source>
        <dbReference type="SAM" id="MobiDB-lite"/>
    </source>
</evidence>
<evidence type="ECO:0000256" key="5">
    <source>
        <dbReference type="ARBA" id="ARBA00022496"/>
    </source>
</evidence>
<feature type="signal peptide" evidence="18">
    <location>
        <begin position="1"/>
        <end position="25"/>
    </location>
</feature>
<keyword evidence="9" id="KW-0406">Ion transport</keyword>
<evidence type="ECO:0000313" key="21">
    <source>
        <dbReference type="EMBL" id="KQB54496.1"/>
    </source>
</evidence>
<dbReference type="InterPro" id="IPR036942">
    <property type="entry name" value="Beta-barrel_TonB_sf"/>
</dbReference>
<dbReference type="EMBL" id="LLWH01000072">
    <property type="protein sequence ID" value="KQB54496.1"/>
    <property type="molecule type" value="Genomic_DNA"/>
</dbReference>
<dbReference type="InterPro" id="IPR039426">
    <property type="entry name" value="TonB-dep_rcpt-like"/>
</dbReference>
<keyword evidence="22" id="KW-1185">Reference proteome</keyword>
<comment type="caution">
    <text evidence="21">The sequence shown here is derived from an EMBL/GenBank/DDBJ whole genome shotgun (WGS) entry which is preliminary data.</text>
</comment>
<comment type="subcellular location">
    <subcellularLocation>
        <location evidence="1 14">Cell outer membrane</location>
        <topology evidence="1 14">Multi-pass membrane protein</topology>
    </subcellularLocation>
</comment>
<gene>
    <name evidence="21" type="ORF">AQS70_21675</name>
</gene>
<dbReference type="Proteomes" id="UP000050342">
    <property type="component" value="Unassembled WGS sequence"/>
</dbReference>
<dbReference type="Pfam" id="PF07715">
    <property type="entry name" value="Plug"/>
    <property type="match status" value="1"/>
</dbReference>
<dbReference type="CDD" id="cd01347">
    <property type="entry name" value="ligand_gated_channel"/>
    <property type="match status" value="1"/>
</dbReference>
<dbReference type="Pfam" id="PF00593">
    <property type="entry name" value="TonB_dep_Rec_b-barrel"/>
    <property type="match status" value="1"/>
</dbReference>
<feature type="region of interest" description="Disordered" evidence="17">
    <location>
        <begin position="97"/>
        <end position="118"/>
    </location>
</feature>
<feature type="region of interest" description="Disordered" evidence="17">
    <location>
        <begin position="414"/>
        <end position="439"/>
    </location>
</feature>
<organism evidence="21 22">
    <name type="scientific">Pseudomonas endophytica</name>
    <dbReference type="NCBI Taxonomy" id="1563157"/>
    <lineage>
        <taxon>Bacteria</taxon>
        <taxon>Pseudomonadati</taxon>
        <taxon>Pseudomonadota</taxon>
        <taxon>Gammaproteobacteria</taxon>
        <taxon>Pseudomonadales</taxon>
        <taxon>Pseudomonadaceae</taxon>
        <taxon>Pseudomonas</taxon>
    </lineage>
</organism>
<evidence type="ECO:0000259" key="19">
    <source>
        <dbReference type="Pfam" id="PF00593"/>
    </source>
</evidence>
<keyword evidence="8" id="KW-0408">Iron</keyword>
<dbReference type="InterPro" id="IPR010105">
    <property type="entry name" value="TonB_sidphr_rcpt"/>
</dbReference>
<sequence>MSSRFKRSQFSLAIVAALASPTLLADALERERDEVPVAASDLPVDGSQQALQLEETRVLGTAAEELKQAPGVSIITAEDIKKRPPANDLSDIIRREPGVNLTGNSSSGARGNNRQIDLRGMGPENTLILIDGKPSTSRNAQRYGWSGDRDTRGETNWVPAEEVERIEILRGPAAARYGSGAMGGVVNIITKRPTDKLQGSLTAYYLSPDDSAEGISKRTNFNLSGPLTDELVFRVYGGLSKTDADDARINTAQQAYEGSVVAGREGVRNKDINGLLSWQFTPEQSLDLEASYSRQGNIYAGDTMLNSGGDFVESLYGKETSVLQRSTFSATHNGSFDWGSTTATLSHDLTRNQRLNEGLAGYGEGAPSESAGSFESRLRNTRAKAEVNLPLEMLTHQVLTLGGEYLYESLNDPGSLRPQSWDPGADGSETIPGTNRSQTKSTANSYAFYVEDNIEAGAKTIITPGLRYDHHNVFGGNWSPSLNASHQITDELSLKGGIARAYKTPNLYQSNPNYLLYSRGNGCSSVEVNLGGCYLVGNPDLKPEISINKEIGLAFDKGTWRASGTYFRNDYQNKVDASNESAFRLPNGRRVLQWENSGKAIVQGIEGNLFVTLRDDLDWNTNLTYMIDSKNKKTGEPLSIIPKYTLNTTLDWYATEKLSFQVSGTYYGKQEAPKYNMRANEPLDKSVQESVDPYGLVGLSSGYEFNKNLSVRVGINNLLDKQLYRKGNADEAGAQTYNESGRAYFASVTTSF</sequence>
<feature type="domain" description="TonB-dependent receptor-like beta-barrel" evidence="19">
    <location>
        <begin position="273"/>
        <end position="718"/>
    </location>
</feature>
<dbReference type="PANTHER" id="PTHR30069:SF8">
    <property type="entry name" value="TONB-DEPENDENT SIDEROPHORE RECEPTOR PROTEIN"/>
    <property type="match status" value="1"/>
</dbReference>
<dbReference type="InterPro" id="IPR037066">
    <property type="entry name" value="Plug_dom_sf"/>
</dbReference>
<feature type="compositionally biased region" description="Polar residues" evidence="17">
    <location>
        <begin position="101"/>
        <end position="115"/>
    </location>
</feature>
<keyword evidence="12 21" id="KW-0675">Receptor</keyword>
<dbReference type="GO" id="GO:0015344">
    <property type="term" value="F:siderophore uptake transmembrane transporter activity"/>
    <property type="evidence" value="ECO:0007669"/>
    <property type="project" value="TreeGrafter"/>
</dbReference>
<dbReference type="InterPro" id="IPR012910">
    <property type="entry name" value="Plug_dom"/>
</dbReference>
<feature type="domain" description="TonB-dependent receptor plug" evidence="20">
    <location>
        <begin position="71"/>
        <end position="185"/>
    </location>
</feature>
<dbReference type="InterPro" id="IPR000531">
    <property type="entry name" value="Beta-barrel_TonB"/>
</dbReference>
<dbReference type="GO" id="GO:0009279">
    <property type="term" value="C:cell outer membrane"/>
    <property type="evidence" value="ECO:0007669"/>
    <property type="project" value="UniProtKB-SubCell"/>
</dbReference>
<evidence type="ECO:0000256" key="18">
    <source>
        <dbReference type="SAM" id="SignalP"/>
    </source>
</evidence>
<feature type="chain" id="PRO_5006186225" evidence="18">
    <location>
        <begin position="26"/>
        <end position="752"/>
    </location>
</feature>
<dbReference type="PROSITE" id="PS01156">
    <property type="entry name" value="TONB_DEPENDENT_REC_2"/>
    <property type="match status" value="1"/>
</dbReference>
<proteinExistence type="inferred from homology"/>
<accession>A0A0Q0X3U6</accession>
<reference evidence="21 22" key="1">
    <citation type="submission" date="2015-10" db="EMBL/GenBank/DDBJ databases">
        <title>Pseudomonas helleri sp. nov. and Pseudomonas weihenstephanensis sp. nov., isolated from raw cows milk.</title>
        <authorList>
            <person name="Von Neubeck M."/>
            <person name="Huptas C."/>
            <person name="Wenning M."/>
            <person name="Scherer S."/>
        </authorList>
    </citation>
    <scope>NUCLEOTIDE SEQUENCE [LARGE SCALE GENOMIC DNA]</scope>
    <source>
        <strain evidence="21 22">BSTT44</strain>
    </source>
</reference>
<keyword evidence="6 14" id="KW-0812">Transmembrane</keyword>
<dbReference type="GO" id="GO:0038023">
    <property type="term" value="F:signaling receptor activity"/>
    <property type="evidence" value="ECO:0007669"/>
    <property type="project" value="InterPro"/>
</dbReference>
<evidence type="ECO:0000256" key="8">
    <source>
        <dbReference type="ARBA" id="ARBA00023004"/>
    </source>
</evidence>
<keyword evidence="5" id="KW-0410">Iron transport</keyword>
<dbReference type="Gene3D" id="2.40.170.20">
    <property type="entry name" value="TonB-dependent receptor, beta-barrel domain"/>
    <property type="match status" value="1"/>
</dbReference>
<keyword evidence="3 14" id="KW-0813">Transport</keyword>
<evidence type="ECO:0000259" key="20">
    <source>
        <dbReference type="Pfam" id="PF07715"/>
    </source>
</evidence>
<evidence type="ECO:0000256" key="15">
    <source>
        <dbReference type="PROSITE-ProRule" id="PRU10144"/>
    </source>
</evidence>
<dbReference type="NCBIfam" id="NF010051">
    <property type="entry name" value="PRK13528.1"/>
    <property type="match status" value="1"/>
</dbReference>
<feature type="short sequence motif" description="TonB C-terminal box" evidence="15">
    <location>
        <begin position="735"/>
        <end position="752"/>
    </location>
</feature>
<keyword evidence="10 16" id="KW-0798">TonB box</keyword>
<dbReference type="NCBIfam" id="TIGR01783">
    <property type="entry name" value="TonB-siderophor"/>
    <property type="match status" value="1"/>
</dbReference>
<evidence type="ECO:0000256" key="6">
    <source>
        <dbReference type="ARBA" id="ARBA00022692"/>
    </source>
</evidence>
<dbReference type="RefSeq" id="WP_055102103.1">
    <property type="nucleotide sequence ID" value="NZ_LLWH01000072.1"/>
</dbReference>
<evidence type="ECO:0000256" key="12">
    <source>
        <dbReference type="ARBA" id="ARBA00023170"/>
    </source>
</evidence>
<protein>
    <submittedName>
        <fullName evidence="21">Outer membrane receptor protein</fullName>
    </submittedName>
</protein>
<dbReference type="AlphaFoldDB" id="A0A0Q0X3U6"/>
<evidence type="ECO:0000256" key="14">
    <source>
        <dbReference type="PROSITE-ProRule" id="PRU01360"/>
    </source>
</evidence>
<comment type="similarity">
    <text evidence="2 14 16">Belongs to the TonB-dependent receptor family.</text>
</comment>
<evidence type="ECO:0000256" key="1">
    <source>
        <dbReference type="ARBA" id="ARBA00004571"/>
    </source>
</evidence>